<dbReference type="GO" id="GO:0008168">
    <property type="term" value="F:methyltransferase activity"/>
    <property type="evidence" value="ECO:0007669"/>
    <property type="project" value="UniProtKB-KW"/>
</dbReference>
<sequence length="134" mass="15715">MDVRKAVYTAMDRGNERKIEINPDIQADWKNIPFDDETFDLIVFDPPHLVRAGKTSWLAKKYGTIDLMTWPNEFHKAFQEIIRVLKPTGTMIFKWNEEQIPIKEVFKAFGQQPILGDMKSKTKWSVFIKNGRNN</sequence>
<evidence type="ECO:0000313" key="2">
    <source>
        <dbReference type="Proteomes" id="UP000510868"/>
    </source>
</evidence>
<dbReference type="GO" id="GO:0032259">
    <property type="term" value="P:methylation"/>
    <property type="evidence" value="ECO:0007669"/>
    <property type="project" value="UniProtKB-KW"/>
</dbReference>
<evidence type="ECO:0000313" key="1">
    <source>
        <dbReference type="EMBL" id="QLQ62864.1"/>
    </source>
</evidence>
<keyword evidence="1" id="KW-0489">Methyltransferase</keyword>
<keyword evidence="1" id="KW-0808">Transferase</keyword>
<name>A0A7L6BLN0_LIMRT</name>
<protein>
    <submittedName>
        <fullName evidence="1">Methyltransferase domain-containing protein</fullName>
    </submittedName>
</protein>
<dbReference type="InterPro" id="IPR029063">
    <property type="entry name" value="SAM-dependent_MTases_sf"/>
</dbReference>
<reference evidence="1 2" key="1">
    <citation type="submission" date="2020-07" db="EMBL/GenBank/DDBJ databases">
        <title>Genome sequence of Lactobacillus reuteri CNEI-KCA3 isolated from the faeces of a reared-broiler chicken, South-East Nigeria, reveals presence of CRISPR arrays.</title>
        <authorList>
            <person name="Anukam K.C."/>
            <person name="Ibezim C.N."/>
            <person name="BeecK W.V."/>
            <person name="Allonsius C."/>
            <person name="Broek M.D."/>
            <person name="Tuyaerts I."/>
            <person name="Attama A."/>
            <person name="Esimone C.O."/>
            <person name="Lebeer S."/>
        </authorList>
    </citation>
    <scope>NUCLEOTIDE SEQUENCE [LARGE SCALE GENOMIC DNA]</scope>
    <source>
        <strain evidence="1 2">CNEI-KCA3</strain>
    </source>
</reference>
<dbReference type="CDD" id="cd02440">
    <property type="entry name" value="AdoMet_MTases"/>
    <property type="match status" value="1"/>
</dbReference>
<organism evidence="1 2">
    <name type="scientific">Limosilactobacillus reuteri</name>
    <name type="common">Lactobacillus reuteri</name>
    <dbReference type="NCBI Taxonomy" id="1598"/>
    <lineage>
        <taxon>Bacteria</taxon>
        <taxon>Bacillati</taxon>
        <taxon>Bacillota</taxon>
        <taxon>Bacilli</taxon>
        <taxon>Lactobacillales</taxon>
        <taxon>Lactobacillaceae</taxon>
        <taxon>Limosilactobacillus</taxon>
    </lineage>
</organism>
<dbReference type="Proteomes" id="UP000510868">
    <property type="component" value="Chromosome"/>
</dbReference>
<proteinExistence type="predicted"/>
<gene>
    <name evidence="1" type="ORF">HHK02_00220</name>
</gene>
<dbReference type="SUPFAM" id="SSF53335">
    <property type="entry name" value="S-adenosyl-L-methionine-dependent methyltransferases"/>
    <property type="match status" value="1"/>
</dbReference>
<dbReference type="Gene3D" id="3.40.50.150">
    <property type="entry name" value="Vaccinia Virus protein VP39"/>
    <property type="match status" value="1"/>
</dbReference>
<dbReference type="EMBL" id="CP059275">
    <property type="protein sequence ID" value="QLQ62864.1"/>
    <property type="molecule type" value="Genomic_DNA"/>
</dbReference>
<accession>A0A7L6BLN0</accession>
<dbReference type="AlphaFoldDB" id="A0A7L6BLN0"/>